<proteinExistence type="predicted"/>
<accession>K1QXV2</accession>
<reference evidence="1" key="1">
    <citation type="journal article" date="2012" name="Nature">
        <title>The oyster genome reveals stress adaptation and complexity of shell formation.</title>
        <authorList>
            <person name="Zhang G."/>
            <person name="Fang X."/>
            <person name="Guo X."/>
            <person name="Li L."/>
            <person name="Luo R."/>
            <person name="Xu F."/>
            <person name="Yang P."/>
            <person name="Zhang L."/>
            <person name="Wang X."/>
            <person name="Qi H."/>
            <person name="Xiong Z."/>
            <person name="Que H."/>
            <person name="Xie Y."/>
            <person name="Holland P.W."/>
            <person name="Paps J."/>
            <person name="Zhu Y."/>
            <person name="Wu F."/>
            <person name="Chen Y."/>
            <person name="Wang J."/>
            <person name="Peng C."/>
            <person name="Meng J."/>
            <person name="Yang L."/>
            <person name="Liu J."/>
            <person name="Wen B."/>
            <person name="Zhang N."/>
            <person name="Huang Z."/>
            <person name="Zhu Q."/>
            <person name="Feng Y."/>
            <person name="Mount A."/>
            <person name="Hedgecock D."/>
            <person name="Xu Z."/>
            <person name="Liu Y."/>
            <person name="Domazet-Loso T."/>
            <person name="Du Y."/>
            <person name="Sun X."/>
            <person name="Zhang S."/>
            <person name="Liu B."/>
            <person name="Cheng P."/>
            <person name="Jiang X."/>
            <person name="Li J."/>
            <person name="Fan D."/>
            <person name="Wang W."/>
            <person name="Fu W."/>
            <person name="Wang T."/>
            <person name="Wang B."/>
            <person name="Zhang J."/>
            <person name="Peng Z."/>
            <person name="Li Y."/>
            <person name="Li N."/>
            <person name="Wang J."/>
            <person name="Chen M."/>
            <person name="He Y."/>
            <person name="Tan F."/>
            <person name="Song X."/>
            <person name="Zheng Q."/>
            <person name="Huang R."/>
            <person name="Yang H."/>
            <person name="Du X."/>
            <person name="Chen L."/>
            <person name="Yang M."/>
            <person name="Gaffney P.M."/>
            <person name="Wang S."/>
            <person name="Luo L."/>
            <person name="She Z."/>
            <person name="Ming Y."/>
            <person name="Huang W."/>
            <person name="Zhang S."/>
            <person name="Huang B."/>
            <person name="Zhang Y."/>
            <person name="Qu T."/>
            <person name="Ni P."/>
            <person name="Miao G."/>
            <person name="Wang J."/>
            <person name="Wang Q."/>
            <person name="Steinberg C.E."/>
            <person name="Wang H."/>
            <person name="Li N."/>
            <person name="Qian L."/>
            <person name="Zhang G."/>
            <person name="Li Y."/>
            <person name="Yang H."/>
            <person name="Liu X."/>
            <person name="Wang J."/>
            <person name="Yin Y."/>
            <person name="Wang J."/>
        </authorList>
    </citation>
    <scope>NUCLEOTIDE SEQUENCE [LARGE SCALE GENOMIC DNA]</scope>
    <source>
        <strain evidence="1">05x7-T-G4-1.051#20</strain>
    </source>
</reference>
<dbReference type="EMBL" id="JH816729">
    <property type="protein sequence ID" value="EKC35979.1"/>
    <property type="molecule type" value="Genomic_DNA"/>
</dbReference>
<evidence type="ECO:0000313" key="1">
    <source>
        <dbReference type="EMBL" id="EKC35979.1"/>
    </source>
</evidence>
<name>K1QXV2_MAGGI</name>
<dbReference type="InParanoid" id="K1QXV2"/>
<dbReference type="HOGENOM" id="CLU_2280129_0_0_1"/>
<organism evidence="1">
    <name type="scientific">Magallana gigas</name>
    <name type="common">Pacific oyster</name>
    <name type="synonym">Crassostrea gigas</name>
    <dbReference type="NCBI Taxonomy" id="29159"/>
    <lineage>
        <taxon>Eukaryota</taxon>
        <taxon>Metazoa</taxon>
        <taxon>Spiralia</taxon>
        <taxon>Lophotrochozoa</taxon>
        <taxon>Mollusca</taxon>
        <taxon>Bivalvia</taxon>
        <taxon>Autobranchia</taxon>
        <taxon>Pteriomorphia</taxon>
        <taxon>Ostreida</taxon>
        <taxon>Ostreoidea</taxon>
        <taxon>Ostreidae</taxon>
        <taxon>Magallana</taxon>
    </lineage>
</organism>
<dbReference type="AlphaFoldDB" id="K1QXV2"/>
<gene>
    <name evidence="1" type="ORF">CGI_10027537</name>
</gene>
<protein>
    <submittedName>
        <fullName evidence="1">Uncharacterized protein</fullName>
    </submittedName>
</protein>
<sequence>MELISNSIRKQNLEGKDVNLASFLIPYYEICESKKEQTEKEDRRLKRNLTIAEFLFPFEKYKGTMCQAFPNRREELDHFEAIIADLYNAYGERFYEYHRLLA</sequence>